<evidence type="ECO:0000313" key="3">
    <source>
        <dbReference type="Proteomes" id="UP001066276"/>
    </source>
</evidence>
<gene>
    <name evidence="2" type="ORF">NDU88_007403</name>
</gene>
<dbReference type="Proteomes" id="UP001066276">
    <property type="component" value="Chromosome 9"/>
</dbReference>
<feature type="region of interest" description="Disordered" evidence="1">
    <location>
        <begin position="1"/>
        <end position="75"/>
    </location>
</feature>
<evidence type="ECO:0000256" key="1">
    <source>
        <dbReference type="SAM" id="MobiDB-lite"/>
    </source>
</evidence>
<sequence>MPSGPSEEATGADIAASNPERNSVPSYHFGLPGIIRQRQTVCATGKEDEEETPAGGGERAEEIGGTGAEDERWLQ</sequence>
<keyword evidence="3" id="KW-1185">Reference proteome</keyword>
<organism evidence="2 3">
    <name type="scientific">Pleurodeles waltl</name>
    <name type="common">Iberian ribbed newt</name>
    <dbReference type="NCBI Taxonomy" id="8319"/>
    <lineage>
        <taxon>Eukaryota</taxon>
        <taxon>Metazoa</taxon>
        <taxon>Chordata</taxon>
        <taxon>Craniata</taxon>
        <taxon>Vertebrata</taxon>
        <taxon>Euteleostomi</taxon>
        <taxon>Amphibia</taxon>
        <taxon>Batrachia</taxon>
        <taxon>Caudata</taxon>
        <taxon>Salamandroidea</taxon>
        <taxon>Salamandridae</taxon>
        <taxon>Pleurodelinae</taxon>
        <taxon>Pleurodeles</taxon>
    </lineage>
</organism>
<proteinExistence type="predicted"/>
<evidence type="ECO:0000313" key="2">
    <source>
        <dbReference type="EMBL" id="KAJ1110048.1"/>
    </source>
</evidence>
<dbReference type="EMBL" id="JANPWB010000013">
    <property type="protein sequence ID" value="KAJ1110048.1"/>
    <property type="molecule type" value="Genomic_DNA"/>
</dbReference>
<protein>
    <submittedName>
        <fullName evidence="2">Uncharacterized protein</fullName>
    </submittedName>
</protein>
<name>A0AAV7N1Y8_PLEWA</name>
<reference evidence="2" key="1">
    <citation type="journal article" date="2022" name="bioRxiv">
        <title>Sequencing and chromosome-scale assembly of the giantPleurodeles waltlgenome.</title>
        <authorList>
            <person name="Brown T."/>
            <person name="Elewa A."/>
            <person name="Iarovenko S."/>
            <person name="Subramanian E."/>
            <person name="Araus A.J."/>
            <person name="Petzold A."/>
            <person name="Susuki M."/>
            <person name="Suzuki K.-i.T."/>
            <person name="Hayashi T."/>
            <person name="Toyoda A."/>
            <person name="Oliveira C."/>
            <person name="Osipova E."/>
            <person name="Leigh N.D."/>
            <person name="Simon A."/>
            <person name="Yun M.H."/>
        </authorList>
    </citation>
    <scope>NUCLEOTIDE SEQUENCE</scope>
    <source>
        <strain evidence="2">20211129_DDA</strain>
        <tissue evidence="2">Liver</tissue>
    </source>
</reference>
<comment type="caution">
    <text evidence="2">The sequence shown here is derived from an EMBL/GenBank/DDBJ whole genome shotgun (WGS) entry which is preliminary data.</text>
</comment>
<accession>A0AAV7N1Y8</accession>
<dbReference type="AlphaFoldDB" id="A0AAV7N1Y8"/>